<reference evidence="10 11" key="1">
    <citation type="journal article" name="Sci. Rep.">
        <title>Genome-scale phylogenetic analyses confirm Olpidium as the closest living zoosporic fungus to the non-flagellated, terrestrial fungi.</title>
        <authorList>
            <person name="Chang Y."/>
            <person name="Rochon D."/>
            <person name="Sekimoto S."/>
            <person name="Wang Y."/>
            <person name="Chovatia M."/>
            <person name="Sandor L."/>
            <person name="Salamov A."/>
            <person name="Grigoriev I.V."/>
            <person name="Stajich J.E."/>
            <person name="Spatafora J.W."/>
        </authorList>
    </citation>
    <scope>NUCLEOTIDE SEQUENCE [LARGE SCALE GENOMIC DNA]</scope>
    <source>
        <strain evidence="10">S191</strain>
    </source>
</reference>
<dbReference type="PANTHER" id="PTHR31183:SF1">
    <property type="entry name" value="CILIA- AND FLAGELLA-ASSOCIATED PROTEIN 53"/>
    <property type="match status" value="1"/>
</dbReference>
<protein>
    <recommendedName>
        <fullName evidence="6">Cilia- and flagella-associated protein 53</fullName>
    </recommendedName>
</protein>
<evidence type="ECO:0000256" key="8">
    <source>
        <dbReference type="SAM" id="MobiDB-lite"/>
    </source>
</evidence>
<dbReference type="InterPro" id="IPR043597">
    <property type="entry name" value="TPH_dom"/>
</dbReference>
<dbReference type="Pfam" id="PF13868">
    <property type="entry name" value="TPH"/>
    <property type="match status" value="1"/>
</dbReference>
<evidence type="ECO:0000256" key="6">
    <source>
        <dbReference type="ARBA" id="ARBA00033773"/>
    </source>
</evidence>
<feature type="coiled-coil region" evidence="7">
    <location>
        <begin position="291"/>
        <end position="318"/>
    </location>
</feature>
<feature type="coiled-coil region" evidence="7">
    <location>
        <begin position="173"/>
        <end position="207"/>
    </location>
</feature>
<dbReference type="Proteomes" id="UP000673691">
    <property type="component" value="Unassembled WGS sequence"/>
</dbReference>
<evidence type="ECO:0000256" key="2">
    <source>
        <dbReference type="ARBA" id="ARBA00023054"/>
    </source>
</evidence>
<dbReference type="OrthoDB" id="75950at2759"/>
<keyword evidence="3" id="KW-0969">Cilium</keyword>
<comment type="subcellular location">
    <subcellularLocation>
        <location evidence="1">Cell projection</location>
        <location evidence="1">Cilium</location>
    </subcellularLocation>
</comment>
<dbReference type="PANTHER" id="PTHR31183">
    <property type="entry name" value="TRICHOPLEIN KERATIN FILAMENT-BINDING PROTEIN FAMILY MEMBER"/>
    <property type="match status" value="1"/>
</dbReference>
<organism evidence="10 11">
    <name type="scientific">Olpidium bornovanus</name>
    <dbReference type="NCBI Taxonomy" id="278681"/>
    <lineage>
        <taxon>Eukaryota</taxon>
        <taxon>Fungi</taxon>
        <taxon>Fungi incertae sedis</taxon>
        <taxon>Olpidiomycota</taxon>
        <taxon>Olpidiomycotina</taxon>
        <taxon>Olpidiomycetes</taxon>
        <taxon>Olpidiales</taxon>
        <taxon>Olpidiaceae</taxon>
        <taxon>Olpidium</taxon>
    </lineage>
</organism>
<sequence>PLRFPATGSPQPAFRIPSPSPSPPRNPFPATRSPQPAGWSDMALAMQQLQVRGDDGCGRFFGGPRPPAAAENIEYSHAAHGDGNPRQRGNHAINVRQAKEDARREIVKQTEYYAATKQRVSLVSEFEEHTTAQTVRNAVRARFLELREAHDQTIEDRRSQLVELLSKDFATWREQLLANEETKEERLEHMRKRATELKARREAERKRIVEEKMYQRWRSGCDEIRAVESKALEREVAIGRLDQMREKQKSFIAAEEENRKWDEAWEAERQRKVKREEFERTQRIAVNAATTAALDEQLRLLREQAENEERLKKDEAKLMVRGRGGRAVRYPASRARRSSF</sequence>
<feature type="compositionally biased region" description="Pro residues" evidence="8">
    <location>
        <begin position="18"/>
        <end position="27"/>
    </location>
</feature>
<feature type="non-terminal residue" evidence="10">
    <location>
        <position position="1"/>
    </location>
</feature>
<dbReference type="EMBL" id="JAEFCI010005950">
    <property type="protein sequence ID" value="KAG5459998.1"/>
    <property type="molecule type" value="Genomic_DNA"/>
</dbReference>
<evidence type="ECO:0000313" key="11">
    <source>
        <dbReference type="Proteomes" id="UP000673691"/>
    </source>
</evidence>
<evidence type="ECO:0000256" key="7">
    <source>
        <dbReference type="SAM" id="Coils"/>
    </source>
</evidence>
<keyword evidence="2 7" id="KW-0175">Coiled coil</keyword>
<evidence type="ECO:0000259" key="9">
    <source>
        <dbReference type="Pfam" id="PF13868"/>
    </source>
</evidence>
<comment type="caution">
    <text evidence="10">The sequence shown here is derived from an EMBL/GenBank/DDBJ whole genome shotgun (WGS) entry which is preliminary data.</text>
</comment>
<evidence type="ECO:0000313" key="10">
    <source>
        <dbReference type="EMBL" id="KAG5459998.1"/>
    </source>
</evidence>
<feature type="region of interest" description="Disordered" evidence="8">
    <location>
        <begin position="1"/>
        <end position="39"/>
    </location>
</feature>
<proteinExistence type="inferred from homology"/>
<evidence type="ECO:0000256" key="4">
    <source>
        <dbReference type="ARBA" id="ARBA00023273"/>
    </source>
</evidence>
<evidence type="ECO:0000256" key="5">
    <source>
        <dbReference type="ARBA" id="ARBA00033747"/>
    </source>
</evidence>
<accession>A0A8H8DIU4</accession>
<evidence type="ECO:0000256" key="3">
    <source>
        <dbReference type="ARBA" id="ARBA00023069"/>
    </source>
</evidence>
<evidence type="ECO:0000256" key="1">
    <source>
        <dbReference type="ARBA" id="ARBA00004138"/>
    </source>
</evidence>
<keyword evidence="4" id="KW-0966">Cell projection</keyword>
<gene>
    <name evidence="10" type="ORF">BJ554DRAFT_8016</name>
</gene>
<dbReference type="InterPro" id="IPR043596">
    <property type="entry name" value="CFAP53/TCHP"/>
</dbReference>
<name>A0A8H8DIU4_9FUNG</name>
<comment type="similarity">
    <text evidence="5">Belongs to the CFAP53 family.</text>
</comment>
<feature type="domain" description="Trichohyalin-plectin-homology" evidence="9">
    <location>
        <begin position="218"/>
        <end position="319"/>
    </location>
</feature>
<keyword evidence="11" id="KW-1185">Reference proteome</keyword>
<dbReference type="GO" id="GO:0005929">
    <property type="term" value="C:cilium"/>
    <property type="evidence" value="ECO:0007669"/>
    <property type="project" value="UniProtKB-SubCell"/>
</dbReference>
<dbReference type="AlphaFoldDB" id="A0A8H8DIU4"/>